<evidence type="ECO:0000313" key="1">
    <source>
        <dbReference type="EMBL" id="CAE0278394.1"/>
    </source>
</evidence>
<accession>A0A7S3GWG4</accession>
<gene>
    <name evidence="1" type="ORF">SELO1098_LOCUS7226</name>
</gene>
<reference evidence="1" key="1">
    <citation type="submission" date="2021-01" db="EMBL/GenBank/DDBJ databases">
        <authorList>
            <person name="Corre E."/>
            <person name="Pelletier E."/>
            <person name="Niang G."/>
            <person name="Scheremetjew M."/>
            <person name="Finn R."/>
            <person name="Kale V."/>
            <person name="Holt S."/>
            <person name="Cochrane G."/>
            <person name="Meng A."/>
            <person name="Brown T."/>
            <person name="Cohen L."/>
        </authorList>
    </citation>
    <scope>NUCLEOTIDE SEQUENCE</scope>
    <source>
        <strain evidence="1">CCAP 955/1</strain>
    </source>
</reference>
<organism evidence="1">
    <name type="scientific">Spumella elongata</name>
    <dbReference type="NCBI Taxonomy" id="89044"/>
    <lineage>
        <taxon>Eukaryota</taxon>
        <taxon>Sar</taxon>
        <taxon>Stramenopiles</taxon>
        <taxon>Ochrophyta</taxon>
        <taxon>Chrysophyceae</taxon>
        <taxon>Chromulinales</taxon>
        <taxon>Chromulinaceae</taxon>
        <taxon>Spumella</taxon>
    </lineage>
</organism>
<sequence>MTKTAIVPSVSGVKGIQMLLAFQVYMVVNENKERAKINEIHEKALQLYTEKVDKFLTDNYNGSYPKSIFSLNPEDYDKITKSLLLSTTFTCSKLLDGKTICAKGNECYKVIVNNILPVYNKYLTPAGDIPPGQSIESVLQKTLVKMNEYMMRAKASAVTVTDDNASAVEEGISRVLSAAAALPSEEMVVPFAWPSFLLYGPPCVPLFSRPVAPLLLPHLHTNKAIEGSGSSSSSTSLIKGPFQSATKLIKNKFAAAMDEDGTEERYVAAMEAGNALQKQKLKSEAFATMLTLLDDEPVKQASLKRKYMDFLEQIIGGDVFDNNGTANDEPA</sequence>
<protein>
    <submittedName>
        <fullName evidence="1">Uncharacterized protein</fullName>
    </submittedName>
</protein>
<dbReference type="AlphaFoldDB" id="A0A7S3GWG4"/>
<proteinExistence type="predicted"/>
<dbReference type="EMBL" id="HBIC01014371">
    <property type="protein sequence ID" value="CAE0278394.1"/>
    <property type="molecule type" value="Transcribed_RNA"/>
</dbReference>
<name>A0A7S3GWG4_9STRA</name>